<dbReference type="SUPFAM" id="SSF56672">
    <property type="entry name" value="DNA/RNA polymerases"/>
    <property type="match status" value="1"/>
</dbReference>
<feature type="compositionally biased region" description="Polar residues" evidence="1">
    <location>
        <begin position="85"/>
        <end position="99"/>
    </location>
</feature>
<dbReference type="Proteomes" id="UP000541558">
    <property type="component" value="Unassembled WGS sequence"/>
</dbReference>
<dbReference type="Gene3D" id="3.30.420.10">
    <property type="entry name" value="Ribonuclease H-like superfamily/Ribonuclease H"/>
    <property type="match status" value="1"/>
</dbReference>
<name>A0A8H5ARL0_9AGAR</name>
<protein>
    <recommendedName>
        <fullName evidence="6">Reverse transcriptase domain-containing protein</fullName>
    </recommendedName>
</protein>
<dbReference type="InterPro" id="IPR012337">
    <property type="entry name" value="RNaseH-like_sf"/>
</dbReference>
<dbReference type="PANTHER" id="PTHR19446">
    <property type="entry name" value="REVERSE TRANSCRIPTASES"/>
    <property type="match status" value="1"/>
</dbReference>
<evidence type="ECO:0000313" key="5">
    <source>
        <dbReference type="Proteomes" id="UP000541558"/>
    </source>
</evidence>
<evidence type="ECO:0008006" key="6">
    <source>
        <dbReference type="Google" id="ProtNLM"/>
    </source>
</evidence>
<dbReference type="PROSITE" id="PS50878">
    <property type="entry name" value="RT_POL"/>
    <property type="match status" value="1"/>
</dbReference>
<dbReference type="InterPro" id="IPR005135">
    <property type="entry name" value="Endo/exonuclease/phosphatase"/>
</dbReference>
<dbReference type="PROSITE" id="PS50879">
    <property type="entry name" value="RNASE_H_1"/>
    <property type="match status" value="1"/>
</dbReference>
<dbReference type="InterPro" id="IPR000477">
    <property type="entry name" value="RT_dom"/>
</dbReference>
<dbReference type="Pfam" id="PF00078">
    <property type="entry name" value="RVT_1"/>
    <property type="match status" value="1"/>
</dbReference>
<dbReference type="Pfam" id="PF03372">
    <property type="entry name" value="Exo_endo_phos"/>
    <property type="match status" value="1"/>
</dbReference>
<dbReference type="CDD" id="cd09076">
    <property type="entry name" value="L1-EN"/>
    <property type="match status" value="1"/>
</dbReference>
<dbReference type="EMBL" id="JAACJK010000237">
    <property type="protein sequence ID" value="KAF5309323.1"/>
    <property type="molecule type" value="Genomic_DNA"/>
</dbReference>
<feature type="compositionally biased region" description="Basic and acidic residues" evidence="1">
    <location>
        <begin position="1298"/>
        <end position="1318"/>
    </location>
</feature>
<dbReference type="OrthoDB" id="3047174at2759"/>
<accession>A0A8H5ARL0</accession>
<dbReference type="InterPro" id="IPR036691">
    <property type="entry name" value="Endo/exonu/phosph_ase_sf"/>
</dbReference>
<dbReference type="CDD" id="cd09280">
    <property type="entry name" value="RNase_HI_eukaryote_like"/>
    <property type="match status" value="1"/>
</dbReference>
<dbReference type="SUPFAM" id="SSF53098">
    <property type="entry name" value="Ribonuclease H-like"/>
    <property type="match status" value="1"/>
</dbReference>
<dbReference type="GO" id="GO:0003676">
    <property type="term" value="F:nucleic acid binding"/>
    <property type="evidence" value="ECO:0007669"/>
    <property type="project" value="InterPro"/>
</dbReference>
<evidence type="ECO:0000259" key="3">
    <source>
        <dbReference type="PROSITE" id="PS50879"/>
    </source>
</evidence>
<dbReference type="GO" id="GO:0004523">
    <property type="term" value="F:RNA-DNA hybrid ribonuclease activity"/>
    <property type="evidence" value="ECO:0007669"/>
    <property type="project" value="InterPro"/>
</dbReference>
<dbReference type="Gene3D" id="3.60.10.10">
    <property type="entry name" value="Endonuclease/exonuclease/phosphatase"/>
    <property type="match status" value="1"/>
</dbReference>
<organism evidence="4 5">
    <name type="scientific">Ephemerocybe angulata</name>
    <dbReference type="NCBI Taxonomy" id="980116"/>
    <lineage>
        <taxon>Eukaryota</taxon>
        <taxon>Fungi</taxon>
        <taxon>Dikarya</taxon>
        <taxon>Basidiomycota</taxon>
        <taxon>Agaricomycotina</taxon>
        <taxon>Agaricomycetes</taxon>
        <taxon>Agaricomycetidae</taxon>
        <taxon>Agaricales</taxon>
        <taxon>Agaricineae</taxon>
        <taxon>Psathyrellaceae</taxon>
        <taxon>Ephemerocybe</taxon>
    </lineage>
</organism>
<comment type="caution">
    <text evidence="4">The sequence shown here is derived from an EMBL/GenBank/DDBJ whole genome shotgun (WGS) entry which is preliminary data.</text>
</comment>
<dbReference type="InterPro" id="IPR036397">
    <property type="entry name" value="RNaseH_sf"/>
</dbReference>
<feature type="compositionally biased region" description="Low complexity" evidence="1">
    <location>
        <begin position="19"/>
        <end position="28"/>
    </location>
</feature>
<dbReference type="SUPFAM" id="SSF56219">
    <property type="entry name" value="DNase I-like"/>
    <property type="match status" value="1"/>
</dbReference>
<dbReference type="Pfam" id="PF00075">
    <property type="entry name" value="RNase_H"/>
    <property type="match status" value="1"/>
</dbReference>
<dbReference type="CDD" id="cd01650">
    <property type="entry name" value="RT_nLTR_like"/>
    <property type="match status" value="1"/>
</dbReference>
<feature type="region of interest" description="Disordered" evidence="1">
    <location>
        <begin position="1284"/>
        <end position="1318"/>
    </location>
</feature>
<feature type="compositionally biased region" description="Basic residues" evidence="1">
    <location>
        <begin position="59"/>
        <end position="71"/>
    </location>
</feature>
<feature type="domain" description="Reverse transcriptase" evidence="2">
    <location>
        <begin position="696"/>
        <end position="981"/>
    </location>
</feature>
<reference evidence="4 5" key="1">
    <citation type="journal article" date="2020" name="ISME J.">
        <title>Uncovering the hidden diversity of litter-decomposition mechanisms in mushroom-forming fungi.</title>
        <authorList>
            <person name="Floudas D."/>
            <person name="Bentzer J."/>
            <person name="Ahren D."/>
            <person name="Johansson T."/>
            <person name="Persson P."/>
            <person name="Tunlid A."/>
        </authorList>
    </citation>
    <scope>NUCLEOTIDE SEQUENCE [LARGE SCALE GENOMIC DNA]</scope>
    <source>
        <strain evidence="4 5">CBS 175.51</strain>
    </source>
</reference>
<sequence>MEHSEGGVNQVGGEGRRNTGTTHSTHATPTPPSHNGTTPTGNTEPSPQPGTHPASDNPHRKRNRTRKKRTPVRQADQPTAHVFPNTENMTDIPQPNLISNYFAPRARTAVQRASDRQDTQDRDNTQAPGQAPAARSTLPTIRLRDSPIERMKKRKKGVKTMRANIKIATLNIRGGGPQGTRMNPKWSDINTLMRTQKIGILALQETHLTKEALDTINQSFKRQMLVVQSADPGNVGAKGVAFALNKRIVAWDEAKIKVIEPGRALLLTIPWRNNGKAITALAVYAPNTKKENEKFWKDLDDCFFAREYPRPDVMLGDFNVVEEEIDRLPPRKDARGPVDALRQLKDRLHLYDGWRQENPTLTRYSYTQDATGSCSRIDRLYVTQGFLENSRGWDMILSGIEKADHRVAIAQFFDPGSPYIGKGRWAIPDQIVSNPEFIKFAIEKGKETVREAERRNIQDAFATYKMQLTGEAKAMAKRHYPKIQQRLDNLQSDLGKILDDPDMRTEDKVLRAQALEEEMRHLKSKQQKATKQNLTTKFILENETIGKTWIRSNKQTKPRDTMRALMKDRNEKTNPALEYSSRGMVEIARKYHEEAQEDAETEQTGREEAIADALESLDVQLSDEQQEELGKKLTHDDITDALAKMPNGKAPGLDGIPTELWKTLHRTYLEQAKKRDGAPSEPFDIIGLIQRVFNDIEENGVQPGSGFAEGWMCPIYKKKDKTDIANYRPITVLNTDYKLFTRALTTKLAPMALDLINPDQAGFMAGRRIDDQTELIKTMIEWCEVEEEDGALVFLDQEKAYDRIKHDYLWRVLQKFNLPESFISSVKSLYESAETVVIINGDISKPYKVTRGVRQGDPLSCLLFNMAIETLAQTVRQSNLKGFETPGPLGNLLITLFADDTTVYLSKEDEFDELESLLRKWCLASGAKFNVEKTEIIPVGSKEHRDQMLATRKINASHNEIRDGIHIAKDSEPVRALGAFVGNGIDDISVWTPTLETIRGRMEAWGKDRITQNGRRLIVGLTIGALTQYRTAVQGMSKDIEKTLNSIAIKYMWNGPSGVGAAVMRGPIEEGGKKLLDLPSRNEAISLMLGQRYANFGENRARWAYLVDSLLLKNIPRMYKTHETGAAENMLLQSWNAASTAAKTRAPKSIQKMIKAMKKYGVALAPPILTEDQKKEMTFWHHKGLRIGSRIPILGKWGRCHRNNHHIRTVGEMLEHAEGGINHPDDEPEESEDGDSSDEDSDGGEGPTNGHCRCTQCREDEEVGCENPKRCRDEALKFLGALGPKWRPNISTDEDVDPEPRYASRQEQEETWKREDEKGRRLFRNQNTIGSIKEGLRIFADAHDISHDAPPTHLRDETSPPKDPIIVYTDGACNRNGDLDAEAGAGVHFQGNPEGDVSARVPDQLPQTNNTGETLAILIAAQNTPEDKDLIIRTDSQLIMDALTKNLRTIEAEGWGAYDNREVLEPTIAALRARPGRVFFEKVKGHSGDVGNDKADELAGKAVSENKKRRINLNTPVELRITGTRLADLTQSKAYRGILAWKRAKTGGRLRTLRMLDRIREETARRIGRVATNGTIWRSLISKNIVSKKVRAFMWKATHDCVPCGHIWANVKGLEERAMCSSCGCTESLEHILTECKRSGQELIWRLVRKALEEKGLEWEELTLGSILGCAVKEQTKKKDRRPGKERAYAILVSEAAFLIWKIRCEWRIGRNEAEAEAHSDEETENRWRFMMNSIIEFDYLSSNKERYGTKATDTKLVEATWGGLLEEREKKLKTTIRSEAGF</sequence>
<evidence type="ECO:0000256" key="1">
    <source>
        <dbReference type="SAM" id="MobiDB-lite"/>
    </source>
</evidence>
<feature type="compositionally biased region" description="Polar residues" evidence="1">
    <location>
        <begin position="35"/>
        <end position="45"/>
    </location>
</feature>
<gene>
    <name evidence="4" type="ORF">D9611_014395</name>
</gene>
<proteinExistence type="predicted"/>
<feature type="region of interest" description="Disordered" evidence="1">
    <location>
        <begin position="1"/>
        <end position="142"/>
    </location>
</feature>
<keyword evidence="5" id="KW-1185">Reference proteome</keyword>
<evidence type="ECO:0000259" key="2">
    <source>
        <dbReference type="PROSITE" id="PS50878"/>
    </source>
</evidence>
<dbReference type="InterPro" id="IPR043502">
    <property type="entry name" value="DNA/RNA_pol_sf"/>
</dbReference>
<feature type="compositionally biased region" description="Basic and acidic residues" evidence="1">
    <location>
        <begin position="113"/>
        <end position="124"/>
    </location>
</feature>
<evidence type="ECO:0000313" key="4">
    <source>
        <dbReference type="EMBL" id="KAF5309323.1"/>
    </source>
</evidence>
<dbReference type="InterPro" id="IPR002156">
    <property type="entry name" value="RNaseH_domain"/>
</dbReference>
<feature type="compositionally biased region" description="Acidic residues" evidence="1">
    <location>
        <begin position="1226"/>
        <end position="1243"/>
    </location>
</feature>
<feature type="domain" description="RNase H type-1" evidence="3">
    <location>
        <begin position="1361"/>
        <end position="1504"/>
    </location>
</feature>
<feature type="region of interest" description="Disordered" evidence="1">
    <location>
        <begin position="1218"/>
        <end position="1252"/>
    </location>
</feature>